<keyword evidence="1" id="KW-0732">Signal</keyword>
<comment type="caution">
    <text evidence="2">The sequence shown here is derived from an EMBL/GenBank/DDBJ whole genome shotgun (WGS) entry which is preliminary data.</text>
</comment>
<dbReference type="EMBL" id="JAULSW010000001">
    <property type="protein sequence ID" value="KAK3394044.1"/>
    <property type="molecule type" value="Genomic_DNA"/>
</dbReference>
<evidence type="ECO:0008006" key="4">
    <source>
        <dbReference type="Google" id="ProtNLM"/>
    </source>
</evidence>
<gene>
    <name evidence="2" type="ORF">B0H63DRAFT_459807</name>
</gene>
<reference evidence="2" key="2">
    <citation type="submission" date="2023-06" db="EMBL/GenBank/DDBJ databases">
        <authorList>
            <consortium name="Lawrence Berkeley National Laboratory"/>
            <person name="Haridas S."/>
            <person name="Hensen N."/>
            <person name="Bonometti L."/>
            <person name="Westerberg I."/>
            <person name="Brannstrom I.O."/>
            <person name="Guillou S."/>
            <person name="Cros-Aarteil S."/>
            <person name="Calhoun S."/>
            <person name="Kuo A."/>
            <person name="Mondo S."/>
            <person name="Pangilinan J."/>
            <person name="Riley R."/>
            <person name="LaButti K."/>
            <person name="Andreopoulos B."/>
            <person name="Lipzen A."/>
            <person name="Chen C."/>
            <person name="Yanf M."/>
            <person name="Daum C."/>
            <person name="Ng V."/>
            <person name="Clum A."/>
            <person name="Steindorff A."/>
            <person name="Ohm R."/>
            <person name="Martin F."/>
            <person name="Silar P."/>
            <person name="Natvig D."/>
            <person name="Lalanne C."/>
            <person name="Gautier V."/>
            <person name="Ament-velasquez S.L."/>
            <person name="Kruys A."/>
            <person name="Hutchinson M.I."/>
            <person name="Powell A.J."/>
            <person name="Barry K."/>
            <person name="Miller A.N."/>
            <person name="Grigoriev I.V."/>
            <person name="Debuchy R."/>
            <person name="Gladieux P."/>
            <person name="Thoren M.H."/>
            <person name="Johannesson H."/>
        </authorList>
    </citation>
    <scope>NUCLEOTIDE SEQUENCE</scope>
    <source>
        <strain evidence="2">CBS 232.78</strain>
    </source>
</reference>
<organism evidence="2 3">
    <name type="scientific">Podospora didyma</name>
    <dbReference type="NCBI Taxonomy" id="330526"/>
    <lineage>
        <taxon>Eukaryota</taxon>
        <taxon>Fungi</taxon>
        <taxon>Dikarya</taxon>
        <taxon>Ascomycota</taxon>
        <taxon>Pezizomycotina</taxon>
        <taxon>Sordariomycetes</taxon>
        <taxon>Sordariomycetidae</taxon>
        <taxon>Sordariales</taxon>
        <taxon>Podosporaceae</taxon>
        <taxon>Podospora</taxon>
    </lineage>
</organism>
<keyword evidence="3" id="KW-1185">Reference proteome</keyword>
<sequence>MVIAHITAMSKSINCACLLLLNLLNIKSARDTRYSDVKHDGVAASHSNLSNSLTSLASIGMKQNCDDRTRMVG</sequence>
<proteinExistence type="predicted"/>
<protein>
    <recommendedName>
        <fullName evidence="4">Secreted protein</fullName>
    </recommendedName>
</protein>
<evidence type="ECO:0000256" key="1">
    <source>
        <dbReference type="SAM" id="SignalP"/>
    </source>
</evidence>
<dbReference type="AlphaFoldDB" id="A0AAE0U865"/>
<dbReference type="Proteomes" id="UP001285441">
    <property type="component" value="Unassembled WGS sequence"/>
</dbReference>
<accession>A0AAE0U865</accession>
<feature type="signal peptide" evidence="1">
    <location>
        <begin position="1"/>
        <end position="29"/>
    </location>
</feature>
<feature type="chain" id="PRO_5042008643" description="Secreted protein" evidence="1">
    <location>
        <begin position="30"/>
        <end position="73"/>
    </location>
</feature>
<name>A0AAE0U865_9PEZI</name>
<reference evidence="2" key="1">
    <citation type="journal article" date="2023" name="Mol. Phylogenet. Evol.">
        <title>Genome-scale phylogeny and comparative genomics of the fungal order Sordariales.</title>
        <authorList>
            <person name="Hensen N."/>
            <person name="Bonometti L."/>
            <person name="Westerberg I."/>
            <person name="Brannstrom I.O."/>
            <person name="Guillou S."/>
            <person name="Cros-Aarteil S."/>
            <person name="Calhoun S."/>
            <person name="Haridas S."/>
            <person name="Kuo A."/>
            <person name="Mondo S."/>
            <person name="Pangilinan J."/>
            <person name="Riley R."/>
            <person name="LaButti K."/>
            <person name="Andreopoulos B."/>
            <person name="Lipzen A."/>
            <person name="Chen C."/>
            <person name="Yan M."/>
            <person name="Daum C."/>
            <person name="Ng V."/>
            <person name="Clum A."/>
            <person name="Steindorff A."/>
            <person name="Ohm R.A."/>
            <person name="Martin F."/>
            <person name="Silar P."/>
            <person name="Natvig D.O."/>
            <person name="Lalanne C."/>
            <person name="Gautier V."/>
            <person name="Ament-Velasquez S.L."/>
            <person name="Kruys A."/>
            <person name="Hutchinson M.I."/>
            <person name="Powell A.J."/>
            <person name="Barry K."/>
            <person name="Miller A.N."/>
            <person name="Grigoriev I.V."/>
            <person name="Debuchy R."/>
            <person name="Gladieux P."/>
            <person name="Hiltunen Thoren M."/>
            <person name="Johannesson H."/>
        </authorList>
    </citation>
    <scope>NUCLEOTIDE SEQUENCE</scope>
    <source>
        <strain evidence="2">CBS 232.78</strain>
    </source>
</reference>
<evidence type="ECO:0000313" key="2">
    <source>
        <dbReference type="EMBL" id="KAK3394044.1"/>
    </source>
</evidence>
<evidence type="ECO:0000313" key="3">
    <source>
        <dbReference type="Proteomes" id="UP001285441"/>
    </source>
</evidence>